<organism evidence="3 4">
    <name type="scientific">Kipferlia bialata</name>
    <dbReference type="NCBI Taxonomy" id="797122"/>
    <lineage>
        <taxon>Eukaryota</taxon>
        <taxon>Metamonada</taxon>
        <taxon>Carpediemonas-like organisms</taxon>
        <taxon>Kipferlia</taxon>
    </lineage>
</organism>
<feature type="compositionally biased region" description="Basic and acidic residues" evidence="1">
    <location>
        <begin position="226"/>
        <end position="237"/>
    </location>
</feature>
<evidence type="ECO:0000256" key="1">
    <source>
        <dbReference type="SAM" id="MobiDB-lite"/>
    </source>
</evidence>
<feature type="transmembrane region" description="Helical" evidence="2">
    <location>
        <begin position="263"/>
        <end position="285"/>
    </location>
</feature>
<feature type="region of interest" description="Disordered" evidence="1">
    <location>
        <begin position="213"/>
        <end position="257"/>
    </location>
</feature>
<gene>
    <name evidence="3" type="ORF">KIPB_002882</name>
</gene>
<dbReference type="Proteomes" id="UP000265618">
    <property type="component" value="Unassembled WGS sequence"/>
</dbReference>
<keyword evidence="2" id="KW-0812">Transmembrane</keyword>
<feature type="transmembrane region" description="Helical" evidence="2">
    <location>
        <begin position="87"/>
        <end position="115"/>
    </location>
</feature>
<evidence type="ECO:0000313" key="3">
    <source>
        <dbReference type="EMBL" id="GCA62338.1"/>
    </source>
</evidence>
<accession>A0A391NSQ7</accession>
<evidence type="ECO:0000313" key="4">
    <source>
        <dbReference type="Proteomes" id="UP000265618"/>
    </source>
</evidence>
<feature type="transmembrane region" description="Helical" evidence="2">
    <location>
        <begin position="297"/>
        <end position="321"/>
    </location>
</feature>
<proteinExistence type="predicted"/>
<keyword evidence="4" id="KW-1185">Reference proteome</keyword>
<evidence type="ECO:0000256" key="2">
    <source>
        <dbReference type="SAM" id="Phobius"/>
    </source>
</evidence>
<sequence length="338" mass="37924">MVLSTQPPMWDDMGPGLQAVTVVSILVTVIELCFFVAMLKHRKQSSWSGQAVCIMCFCMAVIVVGGSVWDTYIVLSYSDVDSLPGLLPYLACIYYCAGCTELLVCLALTLLYVQVFRSVLKPSTFRCIYRLVGCGSVCALVASLWVLLGDMLYNLEVMERENSDWYPEWHTHALSVSTRYLRVQIAAVVQLLVIMIALMVVRRGMARRMHQLSMPTQPSLPVSDSHTPREREKERAAPRRKSLRERERESAVPRRKSPQKSDILPVLYSVYTLGLVLAMCAYLDPSRWVEGDDASRGIIVLNIGVHCIQCIVVCVVFYPLGARKGRVGRGRIHCDSQV</sequence>
<feature type="transmembrane region" description="Helical" evidence="2">
    <location>
        <begin position="127"/>
        <end position="148"/>
    </location>
</feature>
<reference evidence="3 4" key="1">
    <citation type="journal article" date="2018" name="PLoS ONE">
        <title>The draft genome of Kipferlia bialata reveals reductive genome evolution in fornicate parasites.</title>
        <authorList>
            <person name="Tanifuji G."/>
            <person name="Takabayashi S."/>
            <person name="Kume K."/>
            <person name="Takagi M."/>
            <person name="Nakayama T."/>
            <person name="Kamikawa R."/>
            <person name="Inagaki Y."/>
            <person name="Hashimoto T."/>
        </authorList>
    </citation>
    <scope>NUCLEOTIDE SEQUENCE [LARGE SCALE GENOMIC DNA]</scope>
    <source>
        <strain evidence="3">NY0173</strain>
    </source>
</reference>
<feature type="transmembrane region" description="Helical" evidence="2">
    <location>
        <begin position="181"/>
        <end position="201"/>
    </location>
</feature>
<name>A0A391NSQ7_9EUKA</name>
<feature type="transmembrane region" description="Helical" evidence="2">
    <location>
        <begin position="51"/>
        <end position="75"/>
    </location>
</feature>
<protein>
    <submittedName>
        <fullName evidence="3">Uncharacterized protein</fullName>
    </submittedName>
</protein>
<dbReference type="AlphaFoldDB" id="A0A391NSQ7"/>
<keyword evidence="2" id="KW-0472">Membrane</keyword>
<keyword evidence="2" id="KW-1133">Transmembrane helix</keyword>
<feature type="transmembrane region" description="Helical" evidence="2">
    <location>
        <begin position="20"/>
        <end position="39"/>
    </location>
</feature>
<comment type="caution">
    <text evidence="3">The sequence shown here is derived from an EMBL/GenBank/DDBJ whole genome shotgun (WGS) entry which is preliminary data.</text>
</comment>
<dbReference type="EMBL" id="BDIP01000514">
    <property type="protein sequence ID" value="GCA62338.1"/>
    <property type="molecule type" value="Genomic_DNA"/>
</dbReference>
<feature type="compositionally biased region" description="Polar residues" evidence="1">
    <location>
        <begin position="213"/>
        <end position="225"/>
    </location>
</feature>